<dbReference type="Proteomes" id="UP000276776">
    <property type="component" value="Unassembled WGS sequence"/>
</dbReference>
<evidence type="ECO:0000256" key="1">
    <source>
        <dbReference type="SAM" id="Phobius"/>
    </source>
</evidence>
<name>A0A0N5CTK0_THECL</name>
<keyword evidence="1" id="KW-0812">Transmembrane</keyword>
<evidence type="ECO:0000313" key="3">
    <source>
        <dbReference type="Proteomes" id="UP000276776"/>
    </source>
</evidence>
<keyword evidence="3" id="KW-1185">Reference proteome</keyword>
<reference evidence="2 3" key="2">
    <citation type="submission" date="2018-11" db="EMBL/GenBank/DDBJ databases">
        <authorList>
            <consortium name="Pathogen Informatics"/>
        </authorList>
    </citation>
    <scope>NUCLEOTIDE SEQUENCE [LARGE SCALE GENOMIC DNA]</scope>
</reference>
<accession>A0A0N5CTK0</accession>
<dbReference type="AlphaFoldDB" id="A0A0N5CTK0"/>
<protein>
    <submittedName>
        <fullName evidence="4">ABC transmembrane type-1 domain-containing protein</fullName>
    </submittedName>
</protein>
<gene>
    <name evidence="2" type="ORF">TCLT_LOCUS3551</name>
</gene>
<dbReference type="EMBL" id="UYYF01001758">
    <property type="protein sequence ID" value="VDN00110.1"/>
    <property type="molecule type" value="Genomic_DNA"/>
</dbReference>
<keyword evidence="1" id="KW-0472">Membrane</keyword>
<evidence type="ECO:0000313" key="4">
    <source>
        <dbReference type="WBParaSite" id="TCLT_0000356001-mRNA-1"/>
    </source>
</evidence>
<feature type="transmembrane region" description="Helical" evidence="1">
    <location>
        <begin position="75"/>
        <end position="94"/>
    </location>
</feature>
<evidence type="ECO:0000313" key="2">
    <source>
        <dbReference type="EMBL" id="VDN00110.1"/>
    </source>
</evidence>
<dbReference type="WBParaSite" id="TCLT_0000356001-mRNA-1">
    <property type="protein sequence ID" value="TCLT_0000356001-mRNA-1"/>
    <property type="gene ID" value="TCLT_0000356001"/>
</dbReference>
<sequence>MYLEYAFIQIQNECEKLNLEHIGKSSISWCSIYVRINNRSSRNEEFLERRVIALVVILLIYLQDKSIRSSYSTTYIIIALTCGLLLGWSIGSVLQQVFFIRTVVNSQQTLSLDGMRTMKLHQMLALKVQSKSLNSMSGMNVSEY</sequence>
<organism evidence="4">
    <name type="scientific">Thelazia callipaeda</name>
    <name type="common">Oriental eyeworm</name>
    <name type="synonym">Parasitic nematode</name>
    <dbReference type="NCBI Taxonomy" id="103827"/>
    <lineage>
        <taxon>Eukaryota</taxon>
        <taxon>Metazoa</taxon>
        <taxon>Ecdysozoa</taxon>
        <taxon>Nematoda</taxon>
        <taxon>Chromadorea</taxon>
        <taxon>Rhabditida</taxon>
        <taxon>Spirurina</taxon>
        <taxon>Spiruromorpha</taxon>
        <taxon>Thelazioidea</taxon>
        <taxon>Thelaziidae</taxon>
        <taxon>Thelazia</taxon>
    </lineage>
</organism>
<reference evidence="4" key="1">
    <citation type="submission" date="2017-02" db="UniProtKB">
        <authorList>
            <consortium name="WormBaseParasite"/>
        </authorList>
    </citation>
    <scope>IDENTIFICATION</scope>
</reference>
<proteinExistence type="predicted"/>
<feature type="transmembrane region" description="Helical" evidence="1">
    <location>
        <begin position="46"/>
        <end position="63"/>
    </location>
</feature>
<keyword evidence="1" id="KW-1133">Transmembrane helix</keyword>